<gene>
    <name evidence="2" type="ORF">Scep_026700</name>
</gene>
<dbReference type="Proteomes" id="UP001419268">
    <property type="component" value="Unassembled WGS sequence"/>
</dbReference>
<feature type="region of interest" description="Disordered" evidence="1">
    <location>
        <begin position="109"/>
        <end position="129"/>
    </location>
</feature>
<reference evidence="2 3" key="1">
    <citation type="submission" date="2024-01" db="EMBL/GenBank/DDBJ databases">
        <title>Genome assemblies of Stephania.</title>
        <authorList>
            <person name="Yang L."/>
        </authorList>
    </citation>
    <scope>NUCLEOTIDE SEQUENCE [LARGE SCALE GENOMIC DNA]</scope>
    <source>
        <strain evidence="2">JXDWG</strain>
        <tissue evidence="2">Leaf</tissue>
    </source>
</reference>
<comment type="caution">
    <text evidence="2">The sequence shown here is derived from an EMBL/GenBank/DDBJ whole genome shotgun (WGS) entry which is preliminary data.</text>
</comment>
<protein>
    <submittedName>
        <fullName evidence="2">Uncharacterized protein</fullName>
    </submittedName>
</protein>
<name>A0AAP0EKQ4_9MAGN</name>
<evidence type="ECO:0000313" key="3">
    <source>
        <dbReference type="Proteomes" id="UP001419268"/>
    </source>
</evidence>
<keyword evidence="3" id="KW-1185">Reference proteome</keyword>
<dbReference type="AlphaFoldDB" id="A0AAP0EKQ4"/>
<accession>A0AAP0EKQ4</accession>
<proteinExistence type="predicted"/>
<sequence length="197" mass="23069">MEVEMERSVMKGAEISSHELCSSWVENNYRYFPNDPCLISEEYDYSNFSIRSLLREVRRCCLSENSVVDVGSSSCEDKEDDNFVLHLPEELFGEDFFKAIYGDIQVQEVEEEDRDDDEDELEECSDEDDGYEDLVEESNDIGEGWNKVEDHDSEALIEVIDFEYDYEKYCEDDEYGVIEDIVDSEDEVDHLVLTVFR</sequence>
<evidence type="ECO:0000313" key="2">
    <source>
        <dbReference type="EMBL" id="KAK9095231.1"/>
    </source>
</evidence>
<evidence type="ECO:0000256" key="1">
    <source>
        <dbReference type="SAM" id="MobiDB-lite"/>
    </source>
</evidence>
<organism evidence="2 3">
    <name type="scientific">Stephania cephalantha</name>
    <dbReference type="NCBI Taxonomy" id="152367"/>
    <lineage>
        <taxon>Eukaryota</taxon>
        <taxon>Viridiplantae</taxon>
        <taxon>Streptophyta</taxon>
        <taxon>Embryophyta</taxon>
        <taxon>Tracheophyta</taxon>
        <taxon>Spermatophyta</taxon>
        <taxon>Magnoliopsida</taxon>
        <taxon>Ranunculales</taxon>
        <taxon>Menispermaceae</taxon>
        <taxon>Menispermoideae</taxon>
        <taxon>Cissampelideae</taxon>
        <taxon>Stephania</taxon>
    </lineage>
</organism>
<dbReference type="EMBL" id="JBBNAG010000011">
    <property type="protein sequence ID" value="KAK9095231.1"/>
    <property type="molecule type" value="Genomic_DNA"/>
</dbReference>